<dbReference type="AlphaFoldDB" id="A0A8X6KYK9"/>
<feature type="region of interest" description="Disordered" evidence="1">
    <location>
        <begin position="59"/>
        <end position="80"/>
    </location>
</feature>
<comment type="caution">
    <text evidence="2">The sequence shown here is derived from an EMBL/GenBank/DDBJ whole genome shotgun (WGS) entry which is preliminary data.</text>
</comment>
<dbReference type="Proteomes" id="UP000887116">
    <property type="component" value="Unassembled WGS sequence"/>
</dbReference>
<reference evidence="2" key="1">
    <citation type="submission" date="2020-07" db="EMBL/GenBank/DDBJ databases">
        <title>Multicomponent nature underlies the extraordinary mechanical properties of spider dragline silk.</title>
        <authorList>
            <person name="Kono N."/>
            <person name="Nakamura H."/>
            <person name="Mori M."/>
            <person name="Yoshida Y."/>
            <person name="Ohtoshi R."/>
            <person name="Malay A.D."/>
            <person name="Moran D.A.P."/>
            <person name="Tomita M."/>
            <person name="Numata K."/>
            <person name="Arakawa K."/>
        </authorList>
    </citation>
    <scope>NUCLEOTIDE SEQUENCE</scope>
</reference>
<gene>
    <name evidence="2" type="ORF">TNCT_694421</name>
</gene>
<evidence type="ECO:0000256" key="1">
    <source>
        <dbReference type="SAM" id="MobiDB-lite"/>
    </source>
</evidence>
<evidence type="ECO:0000313" key="2">
    <source>
        <dbReference type="EMBL" id="GFQ90064.1"/>
    </source>
</evidence>
<keyword evidence="3" id="KW-1185">Reference proteome</keyword>
<accession>A0A8X6KYK9</accession>
<name>A0A8X6KYK9_TRICU</name>
<protein>
    <submittedName>
        <fullName evidence="2">Uncharacterized protein</fullName>
    </submittedName>
</protein>
<evidence type="ECO:0000313" key="3">
    <source>
        <dbReference type="Proteomes" id="UP000887116"/>
    </source>
</evidence>
<sequence>VAYIPYKEETNRLGPVASSCNPAASEVEVVGRRGVGSSVHRCSMLNGVRAKHLVNMVRRGSSVSPGRLRRSEPAQVGNGAGKSFREMQYWDRACE</sequence>
<organism evidence="2 3">
    <name type="scientific">Trichonephila clavata</name>
    <name type="common">Joro spider</name>
    <name type="synonym">Nephila clavata</name>
    <dbReference type="NCBI Taxonomy" id="2740835"/>
    <lineage>
        <taxon>Eukaryota</taxon>
        <taxon>Metazoa</taxon>
        <taxon>Ecdysozoa</taxon>
        <taxon>Arthropoda</taxon>
        <taxon>Chelicerata</taxon>
        <taxon>Arachnida</taxon>
        <taxon>Araneae</taxon>
        <taxon>Araneomorphae</taxon>
        <taxon>Entelegynae</taxon>
        <taxon>Araneoidea</taxon>
        <taxon>Nephilidae</taxon>
        <taxon>Trichonephila</taxon>
    </lineage>
</organism>
<feature type="non-terminal residue" evidence="2">
    <location>
        <position position="1"/>
    </location>
</feature>
<dbReference type="OrthoDB" id="10569951at2759"/>
<proteinExistence type="predicted"/>
<dbReference type="EMBL" id="BMAO01013633">
    <property type="protein sequence ID" value="GFQ90064.1"/>
    <property type="molecule type" value="Genomic_DNA"/>
</dbReference>